<dbReference type="PANTHER" id="PTHR45527:SF14">
    <property type="entry name" value="PLIPASTATIN SYNTHASE SUBUNIT B"/>
    <property type="match status" value="1"/>
</dbReference>
<dbReference type="GO" id="GO:0005829">
    <property type="term" value="C:cytosol"/>
    <property type="evidence" value="ECO:0007669"/>
    <property type="project" value="TreeGrafter"/>
</dbReference>
<dbReference type="Gene3D" id="3.30.559.10">
    <property type="entry name" value="Chloramphenicol acetyltransferase-like domain"/>
    <property type="match status" value="1"/>
</dbReference>
<dbReference type="Gene3D" id="3.40.50.980">
    <property type="match status" value="2"/>
</dbReference>
<dbReference type="FunFam" id="3.40.50.980:FF:000001">
    <property type="entry name" value="Non-ribosomal peptide synthetase"/>
    <property type="match status" value="1"/>
</dbReference>
<dbReference type="InterPro" id="IPR006162">
    <property type="entry name" value="Ppantetheine_attach_site"/>
</dbReference>
<feature type="domain" description="Carrier" evidence="6">
    <location>
        <begin position="831"/>
        <end position="906"/>
    </location>
</feature>
<dbReference type="AlphaFoldDB" id="A0A6B3NPF2"/>
<reference evidence="7" key="1">
    <citation type="submission" date="2019-11" db="EMBL/GenBank/DDBJ databases">
        <title>Genomic insights into an expanded diversity of filamentous marine cyanobacteria reveals the extraordinary biosynthetic potential of Moorea and Okeania.</title>
        <authorList>
            <person name="Ferreira Leao T."/>
            <person name="Wang M."/>
            <person name="Moss N."/>
            <person name="Da Silva R."/>
            <person name="Sanders J."/>
            <person name="Nurk S."/>
            <person name="Gurevich A."/>
            <person name="Humphrey G."/>
            <person name="Reher R."/>
            <person name="Zhu Q."/>
            <person name="Belda-Ferre P."/>
            <person name="Glukhov E."/>
            <person name="Rex R."/>
            <person name="Dorrestein P.C."/>
            <person name="Knight R."/>
            <person name="Pevzner P."/>
            <person name="Gerwick W.H."/>
            <person name="Gerwick L."/>
        </authorList>
    </citation>
    <scope>NUCLEOTIDE SEQUENCE</scope>
    <source>
        <strain evidence="7">SIO1C4</strain>
    </source>
</reference>
<dbReference type="FunFam" id="2.30.38.10:FF:000001">
    <property type="entry name" value="Non-ribosomal peptide synthetase PvdI"/>
    <property type="match status" value="1"/>
</dbReference>
<dbReference type="Gene3D" id="3.30.559.30">
    <property type="entry name" value="Nonribosomal peptide synthetase, condensation domain"/>
    <property type="match status" value="1"/>
</dbReference>
<dbReference type="InterPro" id="IPR029058">
    <property type="entry name" value="AB_hydrolase_fold"/>
</dbReference>
<dbReference type="InterPro" id="IPR009081">
    <property type="entry name" value="PP-bd_ACP"/>
</dbReference>
<dbReference type="GO" id="GO:0003824">
    <property type="term" value="F:catalytic activity"/>
    <property type="evidence" value="ECO:0007669"/>
    <property type="project" value="InterPro"/>
</dbReference>
<dbReference type="InterPro" id="IPR000873">
    <property type="entry name" value="AMP-dep_synth/lig_dom"/>
</dbReference>
<keyword evidence="4" id="KW-0597">Phosphoprotein</keyword>
<dbReference type="InterPro" id="IPR023213">
    <property type="entry name" value="CAT-like_dom_sf"/>
</dbReference>
<dbReference type="GO" id="GO:0043041">
    <property type="term" value="P:amino acid activation for nonribosomal peptide biosynthetic process"/>
    <property type="evidence" value="ECO:0007669"/>
    <property type="project" value="TreeGrafter"/>
</dbReference>
<gene>
    <name evidence="7" type="ORF">F6J89_28240</name>
</gene>
<dbReference type="SMART" id="SM00823">
    <property type="entry name" value="PKS_PP"/>
    <property type="match status" value="1"/>
</dbReference>
<dbReference type="SUPFAM" id="SSF52777">
    <property type="entry name" value="CoA-dependent acyltransferases"/>
    <property type="match status" value="2"/>
</dbReference>
<dbReference type="PROSITE" id="PS50075">
    <property type="entry name" value="CARRIER"/>
    <property type="match status" value="1"/>
</dbReference>
<keyword evidence="3" id="KW-0596">Phosphopantetheine</keyword>
<dbReference type="PANTHER" id="PTHR45527">
    <property type="entry name" value="NONRIBOSOMAL PEPTIDE SYNTHETASE"/>
    <property type="match status" value="1"/>
</dbReference>
<keyword evidence="5" id="KW-1133">Transmembrane helix</keyword>
<dbReference type="Pfam" id="PF13193">
    <property type="entry name" value="AMP-binding_C"/>
    <property type="match status" value="1"/>
</dbReference>
<evidence type="ECO:0000256" key="1">
    <source>
        <dbReference type="ARBA" id="ARBA00001957"/>
    </source>
</evidence>
<dbReference type="Pfam" id="PF00668">
    <property type="entry name" value="Condensation"/>
    <property type="match status" value="1"/>
</dbReference>
<dbReference type="InterPro" id="IPR020845">
    <property type="entry name" value="AMP-binding_CS"/>
</dbReference>
<dbReference type="GO" id="GO:0044550">
    <property type="term" value="P:secondary metabolite biosynthetic process"/>
    <property type="evidence" value="ECO:0007669"/>
    <property type="project" value="UniProtKB-ARBA"/>
</dbReference>
<dbReference type="GO" id="GO:0031177">
    <property type="term" value="F:phosphopantetheine binding"/>
    <property type="evidence" value="ECO:0007669"/>
    <property type="project" value="InterPro"/>
</dbReference>
<dbReference type="Gene3D" id="2.30.38.10">
    <property type="entry name" value="Luciferase, Domain 3"/>
    <property type="match status" value="1"/>
</dbReference>
<dbReference type="InterPro" id="IPR010071">
    <property type="entry name" value="AA_adenyl_dom"/>
</dbReference>
<evidence type="ECO:0000256" key="2">
    <source>
        <dbReference type="ARBA" id="ARBA00006432"/>
    </source>
</evidence>
<dbReference type="EMBL" id="JAAHFQ010000807">
    <property type="protein sequence ID" value="NER31401.1"/>
    <property type="molecule type" value="Genomic_DNA"/>
</dbReference>
<comment type="caution">
    <text evidence="7">The sequence shown here is derived from an EMBL/GenBank/DDBJ whole genome shotgun (WGS) entry which is preliminary data.</text>
</comment>
<dbReference type="InterPro" id="IPR036736">
    <property type="entry name" value="ACP-like_sf"/>
</dbReference>
<dbReference type="CDD" id="cd12116">
    <property type="entry name" value="A_NRPS_Ta1_like"/>
    <property type="match status" value="1"/>
</dbReference>
<dbReference type="PROSITE" id="PS00012">
    <property type="entry name" value="PHOSPHOPANTETHEINE"/>
    <property type="match status" value="1"/>
</dbReference>
<dbReference type="Pfam" id="PF00501">
    <property type="entry name" value="AMP-binding"/>
    <property type="match status" value="1"/>
</dbReference>
<evidence type="ECO:0000256" key="5">
    <source>
        <dbReference type="SAM" id="Phobius"/>
    </source>
</evidence>
<dbReference type="FunFam" id="1.10.1200.10:FF:000005">
    <property type="entry name" value="Nonribosomal peptide synthetase 1"/>
    <property type="match status" value="1"/>
</dbReference>
<dbReference type="PROSITE" id="PS00455">
    <property type="entry name" value="AMP_BINDING"/>
    <property type="match status" value="1"/>
</dbReference>
<dbReference type="InterPro" id="IPR025110">
    <property type="entry name" value="AMP-bd_C"/>
</dbReference>
<comment type="cofactor">
    <cofactor evidence="1">
        <name>pantetheine 4'-phosphate</name>
        <dbReference type="ChEBI" id="CHEBI:47942"/>
    </cofactor>
</comment>
<dbReference type="GO" id="GO:0008610">
    <property type="term" value="P:lipid biosynthetic process"/>
    <property type="evidence" value="ECO:0007669"/>
    <property type="project" value="UniProtKB-ARBA"/>
</dbReference>
<dbReference type="Gene3D" id="3.40.50.1820">
    <property type="entry name" value="alpha/beta hydrolase"/>
    <property type="match status" value="1"/>
</dbReference>
<organism evidence="7">
    <name type="scientific">Symploca sp. SIO1C4</name>
    <dbReference type="NCBI Taxonomy" id="2607765"/>
    <lineage>
        <taxon>Bacteria</taxon>
        <taxon>Bacillati</taxon>
        <taxon>Cyanobacteriota</taxon>
        <taxon>Cyanophyceae</taxon>
        <taxon>Coleofasciculales</taxon>
        <taxon>Coleofasciculaceae</taxon>
        <taxon>Symploca</taxon>
    </lineage>
</organism>
<dbReference type="InterPro" id="IPR001242">
    <property type="entry name" value="Condensation_dom"/>
</dbReference>
<dbReference type="InterPro" id="IPR045851">
    <property type="entry name" value="AMP-bd_C_sf"/>
</dbReference>
<evidence type="ECO:0000313" key="7">
    <source>
        <dbReference type="EMBL" id="NER31401.1"/>
    </source>
</evidence>
<dbReference type="InterPro" id="IPR020806">
    <property type="entry name" value="PKS_PP-bd"/>
</dbReference>
<dbReference type="Gene3D" id="3.30.300.30">
    <property type="match status" value="1"/>
</dbReference>
<keyword evidence="5" id="KW-0812">Transmembrane</keyword>
<proteinExistence type="inferred from homology"/>
<accession>A0A6B3NPF2</accession>
<comment type="similarity">
    <text evidence="2">Belongs to the ATP-dependent AMP-binding enzyme family.</text>
</comment>
<name>A0A6B3NPF2_9CYAN</name>
<dbReference type="FunFam" id="3.30.300.30:FF:000010">
    <property type="entry name" value="Enterobactin synthetase component F"/>
    <property type="match status" value="1"/>
</dbReference>
<evidence type="ECO:0000256" key="4">
    <source>
        <dbReference type="ARBA" id="ARBA00022553"/>
    </source>
</evidence>
<sequence>MTVDHLISDAWSTAIILQKMSEYYRFSLEGKLEYTQPLPAYQDYVEYQQKYKLSERYIIDESYWKKKLANSLNSSRFYQTNSSTITTRNKLVSYDLGEEFSQQIKTIVNRKGLLSPAIIFSTILFVYLHRLSGEEILRMGSTFSNRSSFKETIGLFINTCALQVEITSKETFISLARKVQIETLEAAKHQNYPVRNTPINKAYDVLFNYHNVTFTNFCGLPMEFNLNYSRHASERLILQVQDFNALNRFVLDFHFNCDAFNEQQRQRSVKHFVNLLKAFIGDSNQLIHQASMLTTQERNQLIVEWNHTQTEYPQELCIHQLFEAQEKKTPEAVAVEFEGQQLTYQQLNSRANQLAHHLQKLGVTPEVLVGICLERSLDLVVALLAILKAGGAYVPLDPFYPQERLAYMLEDAEVQVVLTQQQWVAHLQEHVIKHESTHLLCLDRDSELIAKENNNNPASGVKPENLAYLIYTSGSTGKPKGVQIPHQSVVNFLTSMSQRPGLTAKDIMLAVTSISFDIAGLELYLPLMVGARVVVASREVATFGPLLAKLIKNSGATIMQATPATWYLLLAAGWEGKPRLKILCGGEALSPELAKKLQQKASSLWNMYGPTETTIWSTLYQVSSQSNLCRPSQDAPELIGRPIANTQIYILDYHLQPVPIGVTGELYIGGAGLARGYRNRPQLNQQKFITSPVDKSKLYKTGDLARYLPDGNIEFLGRIDNQVKIRGFRIELGEIEAALAKHPQVWESVVVARQEQPGDKRLVAYIVPQHEQKLATDELCCFLKQKLPYYMVPSAFVLLEALPLTPNGKINRRALPAPKQSPSDLLGTLIAPRTPVEQKLAEIWSEVLHLERVGIDDNFFELGGNSLLATQVISRLSKTLGIELSLHSLFESPTIAELAECIETVRWLTQQQQAATDETISDYEGGKL</sequence>
<dbReference type="Pfam" id="PF00550">
    <property type="entry name" value="PP-binding"/>
    <property type="match status" value="1"/>
</dbReference>
<protein>
    <submittedName>
        <fullName evidence="7">Amino acid adenylation domain-containing protein</fullName>
    </submittedName>
</protein>
<keyword evidence="5" id="KW-0472">Membrane</keyword>
<dbReference type="SUPFAM" id="SSF56801">
    <property type="entry name" value="Acetyl-CoA synthetase-like"/>
    <property type="match status" value="1"/>
</dbReference>
<dbReference type="FunFam" id="3.40.50.12780:FF:000012">
    <property type="entry name" value="Non-ribosomal peptide synthetase"/>
    <property type="match status" value="1"/>
</dbReference>
<dbReference type="SUPFAM" id="SSF47336">
    <property type="entry name" value="ACP-like"/>
    <property type="match status" value="1"/>
</dbReference>
<feature type="transmembrane region" description="Helical" evidence="5">
    <location>
        <begin position="112"/>
        <end position="129"/>
    </location>
</feature>
<evidence type="ECO:0000259" key="6">
    <source>
        <dbReference type="PROSITE" id="PS50075"/>
    </source>
</evidence>
<dbReference type="NCBIfam" id="TIGR01733">
    <property type="entry name" value="AA-adenyl-dom"/>
    <property type="match status" value="1"/>
</dbReference>
<evidence type="ECO:0000256" key="3">
    <source>
        <dbReference type="ARBA" id="ARBA00022450"/>
    </source>
</evidence>